<keyword evidence="12" id="KW-1185">Reference proteome</keyword>
<dbReference type="PANTHER" id="PTHR24060">
    <property type="entry name" value="METABOTROPIC GLUTAMATE RECEPTOR"/>
    <property type="match status" value="1"/>
</dbReference>
<feature type="domain" description="G-protein coupled receptors family 3 profile" evidence="10">
    <location>
        <begin position="2069"/>
        <end position="2275"/>
    </location>
</feature>
<evidence type="ECO:0000256" key="3">
    <source>
        <dbReference type="ARBA" id="ARBA00022989"/>
    </source>
</evidence>
<keyword evidence="6" id="KW-0325">Glycoprotein</keyword>
<organism evidence="11 12">
    <name type="scientific">Oedothorax gibbosus</name>
    <dbReference type="NCBI Taxonomy" id="931172"/>
    <lineage>
        <taxon>Eukaryota</taxon>
        <taxon>Metazoa</taxon>
        <taxon>Ecdysozoa</taxon>
        <taxon>Arthropoda</taxon>
        <taxon>Chelicerata</taxon>
        <taxon>Arachnida</taxon>
        <taxon>Araneae</taxon>
        <taxon>Araneomorphae</taxon>
        <taxon>Entelegynae</taxon>
        <taxon>Araneoidea</taxon>
        <taxon>Linyphiidae</taxon>
        <taxon>Erigoninae</taxon>
        <taxon>Oedothorax</taxon>
    </lineage>
</organism>
<feature type="transmembrane region" description="Helical" evidence="8">
    <location>
        <begin position="2222"/>
        <end position="2245"/>
    </location>
</feature>
<comment type="subcellular location">
    <subcellularLocation>
        <location evidence="1">Membrane</location>
        <topology evidence="1">Multi-pass membrane protein</topology>
    </subcellularLocation>
</comment>
<feature type="transmembrane region" description="Helical" evidence="8">
    <location>
        <begin position="2108"/>
        <end position="2129"/>
    </location>
</feature>
<dbReference type="GO" id="GO:0016020">
    <property type="term" value="C:membrane"/>
    <property type="evidence" value="ECO:0007669"/>
    <property type="project" value="UniProtKB-SubCell"/>
</dbReference>
<evidence type="ECO:0000256" key="4">
    <source>
        <dbReference type="ARBA" id="ARBA00023136"/>
    </source>
</evidence>
<evidence type="ECO:0000313" key="11">
    <source>
        <dbReference type="EMBL" id="KAG8177581.1"/>
    </source>
</evidence>
<evidence type="ECO:0000256" key="5">
    <source>
        <dbReference type="ARBA" id="ARBA00023170"/>
    </source>
</evidence>
<dbReference type="SUPFAM" id="SSF53822">
    <property type="entry name" value="Periplasmic binding protein-like I"/>
    <property type="match status" value="4"/>
</dbReference>
<feature type="signal peptide" evidence="9">
    <location>
        <begin position="1"/>
        <end position="27"/>
    </location>
</feature>
<sequence>MLSNPSTHHVSIIITLLLILTSHLIRSHDPFSSNQRCQLSPQLITVEPEADVTIGAVLPVHAAGEGVYGCGAPTHDGVQVFEAMRWAVDVLNRKSGLISDSGGGSLIPGVKIGLKVYDSCGHSALAVDHLTTLFPVLKSGHTSCDYVVKNTSLTIGVVDMSGSTQQPEVAEAMRDSLIPSIKLSLTSLVPPERMAQILHTVTKDLKWSNILVIHEDEEYSLSVTKQLTQSSAGGATCISSIFTLPRVEGGSKTNRRDLKSYRKIFRAATSGVAEHTGVIVVTKDGEATSRFLQVMAEFPEVSERLQWLFSWIPSPTALSGLGSGSVFQKSRIYSVAPYPARIQQFEDYWSDLIQMSAFSNPEDRWFLEYLMAEKGCKVTGSSDPRYTNLPMCSDRILKESPIHLLQRTSRAVPALTSIFTLATAFHKAWETKCTDKQPGMCPALRDMLAKEFVARFLEPVEFLVGSSTSEEDSGRRTPRDVEDKLQGSKLSLTRYFMDGRNVNFQQVIVYEAEGSKLLDESFETIPSACPQLKCRGCVRPRQARFEDSHLQDLLAAESSFMSRTRSGDITIPILLPLHESGLSPLECGSVLNAEAVQNLEAALWTVGRVNEEVGVAGPRLELEVLDTCSSPLLATQRLATYLASSSLDIESGMVVVAAGAPEETIAAVGVLRPLNISIVSASDLTPYLASDLKLGLEHKLFQIESPVDSRIQAALEVFQYMGWKFVSVVHEDSPISTLALKAFLKAAKKRGVCVGQQFEMQIRDISDTQVDKLMQGVIDAKARGSRVVVLIASEESTKKILRSLGRFLEASAVNPGDIVLVGLDEWGRKLDAYKGLEKEALGSIIFKQETGEVSEFSAYYQRLLPSTNPRNSWFDELWQQEETNTDADSALSSQVVGYKSFQSTTNTIQAIVAVAAGIATLRNNLCQLEAGLCPTMVQHPSLQRLISEHIFATSTPRLDHPGQTFMFNSHGYGNTPTEVYNYRRVNGKNVNYLKVGSYDNSQYHRLSDMTTYTAAKEIPMETITSACTQDCFRCQYTTTSHYVARSNGGLYVAVALGIHQSTPNNPLICGELSPGRGFQNFEAVMWALDIINADQSILPGVDLGAVVFDTCNSREKAAMDISNFLSGTQGSSDDELPPPESIVALVTDGPSGVMRPLVDLTMPLGMTTVASSVRDPEFLDVKRYSHMLKMDLPSDVVLSSFVSVLRHFHWKYVSVVYTDASEDPLFGIRGFEELKRQLNSHGIEVAVEEKVEQNQENMAATMDIIAHRLKIRQNTGARAVILLLSPSHTTHLLSAIKRLQHLGRSKIGDFIWLAHEDLDPFRMFPDQSSGALVLRTRSGEIPTFQEYFTGLDVRNNGRNPWFREYWEQVFACRGNGCSSGHLQDLRQVGFVQDKSVARTVNAIFSIALGLDALRRASCGQDKNWCGALKDRLVVRDRLLEKTRTVRFNGLDGNPVAFGEGNYAKGKVDVFNFRDVGKVRAFVNVGHFDEAHGLSLNSSLTRGYDHTGHQVSLSDVQSLCNDTEICARVPQSSPAAYMKIPPNQEFVIGVMMPVHNPGDSYFTCSREVGESAFQTLLALSYALDRVNGNGTVLPQIKLGALIFDHCGRRQKAEEQIFSFIASDGSLPYGEANLKSRAMVAALTLDPSVADDLSPLFESALIPQISAPPGLAPTVVQQRRKRTSSVDTREEHVEVKVVVDILERFDWKYITLIHSGSESDHDVFWNFVENSKEKKICISRSLVVRPGMTTPELLALFSEELGSHDQEAKVVVMLLEDPKVVRSVLEAAKEAEVIEEFLWIGIEYSRDGRDVARVLHGVDIDFLLIRPETYEVPGFRSYYSSFSPSRHFPVPDAWFEEFWQHRFRCHLPQAPMQDVFPRPCDGTESLGPLDQDIHVYHTVAAVTAVAESLHDYLRRYCHHGDAATSLDDCGPDARAVLWREMRRAMGGPASACPDGDCGPLRMAQGYQVFQLKKNKLHYVYQQVGLWKESDLSLRTEDVDFTGGTRVESRCRNQCQRCLDQLALEPSDLHLAKPPTYANFRTTWGVVVTALSMLGVVLVIICACYFLISFQVTVGTTVLGYMILFGLFLLYAVNFAFVLSPNEATCGVRRFGLGLAYAVVFAGLLVKAMHIWRVQGCPDHVAHPAALLVVAVGLVLIQVVVCCAWLVLLPPTTGLLGGEWRCHPASTFEDELVVSLAYCMLMLVVALLFSMLTWHSRDNNRESRWIFTCCLLIALVWVAWTVVSTRILHTYRDLTISAANLLCASVVMVCMYLRKVYLYHRLTRDHEKKVKAQKALTLPHVPNLYGTLTRTAAHLGSFNTGCRSGVLSGDRSAPSRLALIEDESGSSTNSSSEGSSQVQPNDLYPLDMYDGGSQFQPPSLRLGGSSLVLNETQQGAAA</sequence>
<dbReference type="InterPro" id="IPR000337">
    <property type="entry name" value="GPCR_3"/>
</dbReference>
<feature type="transmembrane region" description="Helical" evidence="8">
    <location>
        <begin position="2189"/>
        <end position="2210"/>
    </location>
</feature>
<feature type="transmembrane region" description="Helical" evidence="8">
    <location>
        <begin position="2041"/>
        <end position="2064"/>
    </location>
</feature>
<accession>A0AAV6U1X8</accession>
<feature type="transmembrane region" description="Helical" evidence="8">
    <location>
        <begin position="2251"/>
        <end position="2270"/>
    </location>
</feature>
<feature type="compositionally biased region" description="Polar residues" evidence="7">
    <location>
        <begin position="2384"/>
        <end position="2395"/>
    </location>
</feature>
<dbReference type="Gene3D" id="3.40.50.2300">
    <property type="match status" value="8"/>
</dbReference>
<evidence type="ECO:0000256" key="7">
    <source>
        <dbReference type="SAM" id="MobiDB-lite"/>
    </source>
</evidence>
<gene>
    <name evidence="11" type="ORF">JTE90_028303</name>
</gene>
<evidence type="ECO:0000256" key="9">
    <source>
        <dbReference type="SAM" id="SignalP"/>
    </source>
</evidence>
<keyword evidence="2 8" id="KW-0812">Transmembrane</keyword>
<dbReference type="PRINTS" id="PR00248">
    <property type="entry name" value="GPCRMGR"/>
</dbReference>
<keyword evidence="9" id="KW-0732">Signal</keyword>
<reference evidence="11 12" key="1">
    <citation type="journal article" date="2022" name="Nat. Ecol. Evol.">
        <title>A masculinizing supergene underlies an exaggerated male reproductive morph in a spider.</title>
        <authorList>
            <person name="Hendrickx F."/>
            <person name="De Corte Z."/>
            <person name="Sonet G."/>
            <person name="Van Belleghem S.M."/>
            <person name="Kostlbacher S."/>
            <person name="Vangestel C."/>
        </authorList>
    </citation>
    <scope>NUCLEOTIDE SEQUENCE [LARGE SCALE GENOMIC DNA]</scope>
    <source>
        <strain evidence="11">W744_W776</strain>
    </source>
</reference>
<dbReference type="InterPro" id="IPR001828">
    <property type="entry name" value="ANF_lig-bd_rcpt"/>
</dbReference>
<evidence type="ECO:0000256" key="6">
    <source>
        <dbReference type="ARBA" id="ARBA00023180"/>
    </source>
</evidence>
<protein>
    <recommendedName>
        <fullName evidence="10">G-protein coupled receptors family 3 profile domain-containing protein</fullName>
    </recommendedName>
</protein>
<evidence type="ECO:0000256" key="2">
    <source>
        <dbReference type="ARBA" id="ARBA00022692"/>
    </source>
</evidence>
<evidence type="ECO:0000259" key="10">
    <source>
        <dbReference type="PROSITE" id="PS50259"/>
    </source>
</evidence>
<dbReference type="EMBL" id="JAFNEN010000771">
    <property type="protein sequence ID" value="KAG8177581.1"/>
    <property type="molecule type" value="Genomic_DNA"/>
</dbReference>
<dbReference type="GO" id="GO:0004930">
    <property type="term" value="F:G protein-coupled receptor activity"/>
    <property type="evidence" value="ECO:0007669"/>
    <property type="project" value="InterPro"/>
</dbReference>
<keyword evidence="3 8" id="KW-1133">Transmembrane helix</keyword>
<dbReference type="InterPro" id="IPR028082">
    <property type="entry name" value="Peripla_BP_I"/>
</dbReference>
<dbReference type="PROSITE" id="PS50259">
    <property type="entry name" value="G_PROTEIN_RECEP_F3_4"/>
    <property type="match status" value="1"/>
</dbReference>
<feature type="transmembrane region" description="Helical" evidence="8">
    <location>
        <begin position="2076"/>
        <end position="2096"/>
    </location>
</feature>
<dbReference type="Proteomes" id="UP000827092">
    <property type="component" value="Unassembled WGS sequence"/>
</dbReference>
<dbReference type="Pfam" id="PF00003">
    <property type="entry name" value="7tm_3"/>
    <property type="match status" value="1"/>
</dbReference>
<feature type="region of interest" description="Disordered" evidence="7">
    <location>
        <begin position="2339"/>
        <end position="2395"/>
    </location>
</feature>
<evidence type="ECO:0000313" key="12">
    <source>
        <dbReference type="Proteomes" id="UP000827092"/>
    </source>
</evidence>
<evidence type="ECO:0000256" key="8">
    <source>
        <dbReference type="SAM" id="Phobius"/>
    </source>
</evidence>
<feature type="transmembrane region" description="Helical" evidence="8">
    <location>
        <begin position="2141"/>
        <end position="2165"/>
    </location>
</feature>
<evidence type="ECO:0000256" key="1">
    <source>
        <dbReference type="ARBA" id="ARBA00004141"/>
    </source>
</evidence>
<keyword evidence="4 8" id="KW-0472">Membrane</keyword>
<dbReference type="Pfam" id="PF01094">
    <property type="entry name" value="ANF_receptor"/>
    <property type="match status" value="4"/>
</dbReference>
<dbReference type="InterPro" id="IPR017978">
    <property type="entry name" value="GPCR_3_C"/>
</dbReference>
<dbReference type="InterPro" id="IPR050726">
    <property type="entry name" value="mGluR"/>
</dbReference>
<proteinExistence type="predicted"/>
<feature type="chain" id="PRO_5043361243" description="G-protein coupled receptors family 3 profile domain-containing protein" evidence="9">
    <location>
        <begin position="28"/>
        <end position="2395"/>
    </location>
</feature>
<feature type="compositionally biased region" description="Low complexity" evidence="7">
    <location>
        <begin position="2342"/>
        <end position="2353"/>
    </location>
</feature>
<comment type="caution">
    <text evidence="11">The sequence shown here is derived from an EMBL/GenBank/DDBJ whole genome shotgun (WGS) entry which is preliminary data.</text>
</comment>
<keyword evidence="5" id="KW-0675">Receptor</keyword>
<name>A0AAV6U1X8_9ARAC</name>
<dbReference type="CDD" id="cd13953">
    <property type="entry name" value="7tm_classC_mGluR-like"/>
    <property type="match status" value="1"/>
</dbReference>